<evidence type="ECO:0000313" key="3">
    <source>
        <dbReference type="Proteomes" id="UP000621436"/>
    </source>
</evidence>
<dbReference type="Proteomes" id="UP000621436">
    <property type="component" value="Unassembled WGS sequence"/>
</dbReference>
<organism evidence="2 3">
    <name type="scientific">Halonatronomonas betaini</name>
    <dbReference type="NCBI Taxonomy" id="2778430"/>
    <lineage>
        <taxon>Bacteria</taxon>
        <taxon>Bacillati</taxon>
        <taxon>Bacillota</taxon>
        <taxon>Clostridia</taxon>
        <taxon>Halanaerobiales</taxon>
        <taxon>Halarsenatibacteraceae</taxon>
        <taxon>Halonatronomonas</taxon>
    </lineage>
</organism>
<dbReference type="SUPFAM" id="SSF51556">
    <property type="entry name" value="Metallo-dependent hydrolases"/>
    <property type="match status" value="1"/>
</dbReference>
<proteinExistence type="predicted"/>
<gene>
    <name evidence="2" type="ORF">I0Q91_13710</name>
</gene>
<sequence length="539" mass="59727">MNNRLFYNCNLRKAYNDWEEDAAFLVKNGRVVATGNKSSLLGEWGDLPKVDLKGKTVTAGFNDSHLHLYQLGKDIQALDLSDVNSLSELKTKIVKWLENKDSDKLLRAVRLHDQNLPGGRLPDRKVLDNLVDDRPLIITRACYHAAALNSKALELANINKNTEAPESGRIGRYKDGRPDGRLYDSAIDLLEDNLPKPEPESVVKTLVSASKKLLAQGITSVGTDDLNAINRPDLMLSAYNKLIENRDSFPRLWLQQRVNSLKEIEWLNKNNCQTGQGDYWKLHGPLKIMLDGSLGARTAALSKPYSSSNSNYGDLLLTENKLINLLNTAAEYGFTAAIHVIGDKALDTALNAMEKASENGFEINESLLIHCQISRKEQLSRLGDLNMNLAIQPAFVATDWKFVEKYVGKDLASNSYAWKSLIDKGACLAGSSDAPIEPINPLWGIQTAITRQDKDNKPAAGWRPDEKLELDMAWDLFTSAGAMISGENNYKGDLKPGQLADFVVLSDNPNKVPAENISDIKVTATYQHGEKVYSDSESI</sequence>
<dbReference type="InterPro" id="IPR011059">
    <property type="entry name" value="Metal-dep_hydrolase_composite"/>
</dbReference>
<dbReference type="SUPFAM" id="SSF51338">
    <property type="entry name" value="Composite domain of metallo-dependent hydrolases"/>
    <property type="match status" value="1"/>
</dbReference>
<dbReference type="PANTHER" id="PTHR22642">
    <property type="entry name" value="IMIDAZOLONEPROPIONASE"/>
    <property type="match status" value="1"/>
</dbReference>
<dbReference type="Gene3D" id="2.30.40.10">
    <property type="entry name" value="Urease, subunit C, domain 1"/>
    <property type="match status" value="1"/>
</dbReference>
<accession>A0A931AWS5</accession>
<evidence type="ECO:0000259" key="1">
    <source>
        <dbReference type="Pfam" id="PF07969"/>
    </source>
</evidence>
<evidence type="ECO:0000313" key="2">
    <source>
        <dbReference type="EMBL" id="MBF8438144.1"/>
    </source>
</evidence>
<dbReference type="AlphaFoldDB" id="A0A931AWS5"/>
<dbReference type="GO" id="GO:0016810">
    <property type="term" value="F:hydrolase activity, acting on carbon-nitrogen (but not peptide) bonds"/>
    <property type="evidence" value="ECO:0007669"/>
    <property type="project" value="InterPro"/>
</dbReference>
<dbReference type="EMBL" id="JADPIE010000010">
    <property type="protein sequence ID" value="MBF8438144.1"/>
    <property type="molecule type" value="Genomic_DNA"/>
</dbReference>
<dbReference type="PANTHER" id="PTHR22642:SF2">
    <property type="entry name" value="PROTEIN LONG AFTER FAR-RED 3"/>
    <property type="match status" value="1"/>
</dbReference>
<dbReference type="InterPro" id="IPR033932">
    <property type="entry name" value="YtcJ-like"/>
</dbReference>
<dbReference type="CDD" id="cd01300">
    <property type="entry name" value="YtcJ_like"/>
    <property type="match status" value="1"/>
</dbReference>
<dbReference type="Gene3D" id="3.20.20.140">
    <property type="entry name" value="Metal-dependent hydrolases"/>
    <property type="match status" value="1"/>
</dbReference>
<protein>
    <submittedName>
        <fullName evidence="2">Amidohydrolase</fullName>
    </submittedName>
</protein>
<dbReference type="InterPro" id="IPR032466">
    <property type="entry name" value="Metal_Hydrolase"/>
</dbReference>
<comment type="caution">
    <text evidence="2">The sequence shown here is derived from an EMBL/GenBank/DDBJ whole genome shotgun (WGS) entry which is preliminary data.</text>
</comment>
<dbReference type="InterPro" id="IPR013108">
    <property type="entry name" value="Amidohydro_3"/>
</dbReference>
<dbReference type="Gene3D" id="3.10.310.70">
    <property type="match status" value="1"/>
</dbReference>
<name>A0A931AWS5_9FIRM</name>
<dbReference type="Pfam" id="PF07969">
    <property type="entry name" value="Amidohydro_3"/>
    <property type="match status" value="1"/>
</dbReference>
<dbReference type="RefSeq" id="WP_270455244.1">
    <property type="nucleotide sequence ID" value="NZ_JADPIE010000010.1"/>
</dbReference>
<keyword evidence="3" id="KW-1185">Reference proteome</keyword>
<feature type="domain" description="Amidohydrolase 3" evidence="1">
    <location>
        <begin position="50"/>
        <end position="533"/>
    </location>
</feature>
<reference evidence="2" key="1">
    <citation type="submission" date="2020-11" db="EMBL/GenBank/DDBJ databases">
        <title>Halonatronomonas betainensis gen. nov., sp. nov. a novel haloalkaliphilic representative of the family Halanaerobiacae capable of betaine degradation.</title>
        <authorList>
            <person name="Boltyanskaya Y."/>
            <person name="Kevbrin V."/>
            <person name="Detkova E."/>
            <person name="Grouzdev D.S."/>
            <person name="Koziaeva V."/>
            <person name="Zhilina T."/>
        </authorList>
    </citation>
    <scope>NUCLEOTIDE SEQUENCE</scope>
    <source>
        <strain evidence="2">Z-7014</strain>
    </source>
</reference>